<dbReference type="STRING" id="97481.SAMN05444853_12039"/>
<dbReference type="Gene3D" id="1.25.40.20">
    <property type="entry name" value="Ankyrin repeat-containing domain"/>
    <property type="match status" value="1"/>
</dbReference>
<protein>
    <submittedName>
        <fullName evidence="2">Uncharacterized protein</fullName>
    </submittedName>
</protein>
<keyword evidence="4" id="KW-1185">Reference proteome</keyword>
<evidence type="ECO:0000313" key="1">
    <source>
        <dbReference type="EMBL" id="MDP8085975.1"/>
    </source>
</evidence>
<reference evidence="1 4" key="3">
    <citation type="journal article" date="2023" name="Front. Microbiol.">
        <title>Phylogeography and host specificity of Pasteurellaceae pathogenic to sea-farmed fish in the north-east Atlantic.</title>
        <authorList>
            <person name="Gulla S."/>
            <person name="Colquhoun D.J."/>
            <person name="Olsen A.B."/>
            <person name="Spilsberg B."/>
            <person name="Lagesen K."/>
            <person name="Aakesson C.P."/>
            <person name="Strom S."/>
            <person name="Manji F."/>
            <person name="Birkbeck T.H."/>
            <person name="Nilsen H.K."/>
        </authorList>
    </citation>
    <scope>NUCLEOTIDE SEQUENCE [LARGE SCALE GENOMIC DNA]</scope>
    <source>
        <strain evidence="1 4">VIO11850</strain>
    </source>
</reference>
<dbReference type="InterPro" id="IPR002110">
    <property type="entry name" value="Ankyrin_rpt"/>
</dbReference>
<evidence type="ECO:0000313" key="3">
    <source>
        <dbReference type="Proteomes" id="UP000198883"/>
    </source>
</evidence>
<reference evidence="3" key="1">
    <citation type="submission" date="2016-10" db="EMBL/GenBank/DDBJ databases">
        <authorList>
            <person name="Varghese N."/>
            <person name="Submissions S."/>
        </authorList>
    </citation>
    <scope>NUCLEOTIDE SEQUENCE [LARGE SCALE GENOMIC DNA]</scope>
    <source>
        <strain evidence="3">DSM 24204</strain>
    </source>
</reference>
<dbReference type="Proteomes" id="UP001224812">
    <property type="component" value="Unassembled WGS sequence"/>
</dbReference>
<gene>
    <name evidence="1" type="ORF">QJT92_08600</name>
    <name evidence="2" type="ORF">SAMN05444853_12039</name>
</gene>
<organism evidence="2 3">
    <name type="scientific">Phocoenobacter skyensis</name>
    <dbReference type="NCBI Taxonomy" id="97481"/>
    <lineage>
        <taxon>Bacteria</taxon>
        <taxon>Pseudomonadati</taxon>
        <taxon>Pseudomonadota</taxon>
        <taxon>Gammaproteobacteria</taxon>
        <taxon>Pasteurellales</taxon>
        <taxon>Pasteurellaceae</taxon>
        <taxon>Phocoenobacter</taxon>
    </lineage>
</organism>
<sequence>MKKLWLFLFGLVGCQSVLFGNGLGIGIKKLNVNEYFSDPKAIALANAAVKGDIVKINALIDSGTPVDIQGVGGVTPLWWVVLNRGRHGYAAMETLLKRGANPDARVTQMNSTMLDIFASGTVPELIELFVKNGADMYWTDREHGRRFPPIADSFGLKNFENVKTFYKLGFDMNYKNYCDVPLLYEAIISGAYDIAIWMIEDLGVETDGYSKAGENVAHLVQSEYEDAWGIEKRKLAHLMELLKARGAKFPAISPPEYRKLHNIKKVCL</sequence>
<dbReference type="Proteomes" id="UP000198883">
    <property type="component" value="Unassembled WGS sequence"/>
</dbReference>
<dbReference type="EMBL" id="JASAVS010000020">
    <property type="protein sequence ID" value="MDP8085975.1"/>
    <property type="molecule type" value="Genomic_DNA"/>
</dbReference>
<dbReference type="Pfam" id="PF00023">
    <property type="entry name" value="Ank"/>
    <property type="match status" value="1"/>
</dbReference>
<evidence type="ECO:0000313" key="4">
    <source>
        <dbReference type="Proteomes" id="UP001224812"/>
    </source>
</evidence>
<reference evidence="2" key="2">
    <citation type="submission" date="2016-10" db="EMBL/GenBank/DDBJ databases">
        <authorList>
            <person name="de Groot N.N."/>
        </authorList>
    </citation>
    <scope>NUCLEOTIDE SEQUENCE [LARGE SCALE GENOMIC DNA]</scope>
    <source>
        <strain evidence="2">DSM 24204</strain>
    </source>
</reference>
<evidence type="ECO:0000313" key="2">
    <source>
        <dbReference type="EMBL" id="SEM49290.1"/>
    </source>
</evidence>
<dbReference type="AlphaFoldDB" id="A0A1H7YT97"/>
<dbReference type="SUPFAM" id="SSF48403">
    <property type="entry name" value="Ankyrin repeat"/>
    <property type="match status" value="1"/>
</dbReference>
<dbReference type="GeneID" id="83544344"/>
<dbReference type="RefSeq" id="WP_090922655.1">
    <property type="nucleotide sequence ID" value="NZ_CP016180.1"/>
</dbReference>
<dbReference type="OrthoDB" id="6263982at2"/>
<dbReference type="EMBL" id="FOBN01000020">
    <property type="protein sequence ID" value="SEM49290.1"/>
    <property type="molecule type" value="Genomic_DNA"/>
</dbReference>
<dbReference type="InterPro" id="IPR036770">
    <property type="entry name" value="Ankyrin_rpt-contain_sf"/>
</dbReference>
<accession>A0A1H7YT97</accession>
<name>A0A1H7YT97_9PAST</name>
<proteinExistence type="predicted"/>